<keyword evidence="3" id="KW-0560">Oxidoreductase</keyword>
<evidence type="ECO:0000313" key="13">
    <source>
        <dbReference type="Proteomes" id="UP001194468"/>
    </source>
</evidence>
<dbReference type="AlphaFoldDB" id="A0AAD4C494"/>
<keyword evidence="5" id="KW-1015">Disulfide bond</keyword>
<sequence length="606" mass="66457">MHMFSLTSLILLLSVVRSLEAVSLSKSGSRVLRTRSDASDSPGVIDATSGQLEIVNKVIAPDGFSRSATLASGTFPGPVIKAQKGHNFSINVINNLHDPSMDLTTTIHWHGIFQNRSNWADGVSFITQCPIEPGQSFQYRFNAENQTGTYWYHSHHELQYCDGLRGPLIIYDPHDPHADLYDVDDENTIITLADWWHKPSRQIDPPFTPNTTTINGKGRYSGGPKTPLSVVNVEKGKRYRFRIIGASCDAWHNFTIDGHRMTIIEADGVEVVPYEVDWLQILAGQRYSVVVAANQPIDNYWMRALPNHGNQTFIDGQNSAILRYAGALTRDPTTSQGQATAHFEESNLHPLENLPPPGVPELEKADVVLSLIPGFNNSFNVNGVRFRPPPAPVLLQILSGARHPTELLPGGSVYELPRNKVIEVHMPANDLTPGGARGSPHGIHLHGHNFHVIRSATNSTPNFINPLKRDTVSMGSEAQKSNITFRFVTDNPGPWILHCHIDFHLFNGFAVVMAEAPDTAAIQQNNVLPSAWGDLCPARIREATALFNTTSSFNLTAFNIPTNSVSSNISSIAPTLSDPRSLSRTSSHTDMSTMPATFSTLGGSLP</sequence>
<dbReference type="InterPro" id="IPR011706">
    <property type="entry name" value="Cu-oxidase_C"/>
</dbReference>
<dbReference type="Gene3D" id="2.60.40.420">
    <property type="entry name" value="Cupredoxins - blue copper proteins"/>
    <property type="match status" value="3"/>
</dbReference>
<dbReference type="Pfam" id="PF07732">
    <property type="entry name" value="Cu-oxidase_3"/>
    <property type="match status" value="1"/>
</dbReference>
<proteinExistence type="inferred from homology"/>
<evidence type="ECO:0000256" key="6">
    <source>
        <dbReference type="ARBA" id="ARBA00023180"/>
    </source>
</evidence>
<evidence type="ECO:0000256" key="4">
    <source>
        <dbReference type="ARBA" id="ARBA00023008"/>
    </source>
</evidence>
<reference evidence="12" key="1">
    <citation type="submission" date="2019-10" db="EMBL/GenBank/DDBJ databases">
        <authorList>
            <consortium name="DOE Joint Genome Institute"/>
            <person name="Kuo A."/>
            <person name="Miyauchi S."/>
            <person name="Kiss E."/>
            <person name="Drula E."/>
            <person name="Kohler A."/>
            <person name="Sanchez-Garcia M."/>
            <person name="Andreopoulos B."/>
            <person name="Barry K.W."/>
            <person name="Bonito G."/>
            <person name="Buee M."/>
            <person name="Carver A."/>
            <person name="Chen C."/>
            <person name="Cichocki N."/>
            <person name="Clum A."/>
            <person name="Culley D."/>
            <person name="Crous P.W."/>
            <person name="Fauchery L."/>
            <person name="Girlanda M."/>
            <person name="Hayes R."/>
            <person name="Keri Z."/>
            <person name="LaButti K."/>
            <person name="Lipzen A."/>
            <person name="Lombard V."/>
            <person name="Magnuson J."/>
            <person name="Maillard F."/>
            <person name="Morin E."/>
            <person name="Murat C."/>
            <person name="Nolan M."/>
            <person name="Ohm R."/>
            <person name="Pangilinan J."/>
            <person name="Pereira M."/>
            <person name="Perotto S."/>
            <person name="Peter M."/>
            <person name="Riley R."/>
            <person name="Sitrit Y."/>
            <person name="Stielow B."/>
            <person name="Szollosi G."/>
            <person name="Zifcakova L."/>
            <person name="Stursova M."/>
            <person name="Spatafora J.W."/>
            <person name="Tedersoo L."/>
            <person name="Vaario L.-M."/>
            <person name="Yamada A."/>
            <person name="Yan M."/>
            <person name="Wang P."/>
            <person name="Xu J."/>
            <person name="Bruns T."/>
            <person name="Baldrian P."/>
            <person name="Vilgalys R."/>
            <person name="Henrissat B."/>
            <person name="Grigoriev I.V."/>
            <person name="Hibbett D."/>
            <person name="Nagy L.G."/>
            <person name="Martin F.M."/>
        </authorList>
    </citation>
    <scope>NUCLEOTIDE SEQUENCE</scope>
    <source>
        <strain evidence="12">BED1</strain>
    </source>
</reference>
<feature type="domain" description="Plastocyanin-like" evidence="9">
    <location>
        <begin position="186"/>
        <end position="327"/>
    </location>
</feature>
<dbReference type="GO" id="GO:0005507">
    <property type="term" value="F:copper ion binding"/>
    <property type="evidence" value="ECO:0007669"/>
    <property type="project" value="InterPro"/>
</dbReference>
<dbReference type="InterPro" id="IPR001117">
    <property type="entry name" value="Cu-oxidase_2nd"/>
</dbReference>
<comment type="caution">
    <text evidence="12">The sequence shown here is derived from an EMBL/GenBank/DDBJ whole genome shotgun (WGS) entry which is preliminary data.</text>
</comment>
<evidence type="ECO:0000256" key="2">
    <source>
        <dbReference type="ARBA" id="ARBA00022723"/>
    </source>
</evidence>
<name>A0AAD4C494_BOLED</name>
<dbReference type="CDD" id="cd13903">
    <property type="entry name" value="CuRO_3_Tv-LCC_like"/>
    <property type="match status" value="1"/>
</dbReference>
<evidence type="ECO:0000256" key="1">
    <source>
        <dbReference type="ARBA" id="ARBA00010609"/>
    </source>
</evidence>
<dbReference type="PANTHER" id="PTHR11709">
    <property type="entry name" value="MULTI-COPPER OXIDASE"/>
    <property type="match status" value="1"/>
</dbReference>
<keyword evidence="2" id="KW-0479">Metal-binding</keyword>
<feature type="signal peptide" evidence="8">
    <location>
        <begin position="1"/>
        <end position="21"/>
    </location>
</feature>
<feature type="chain" id="PRO_5042210665" evidence="8">
    <location>
        <begin position="22"/>
        <end position="606"/>
    </location>
</feature>
<dbReference type="SUPFAM" id="SSF49503">
    <property type="entry name" value="Cupredoxins"/>
    <property type="match status" value="3"/>
</dbReference>
<keyword evidence="8" id="KW-0732">Signal</keyword>
<dbReference type="InterPro" id="IPR045087">
    <property type="entry name" value="Cu-oxidase_fam"/>
</dbReference>
<feature type="domain" description="Plastocyanin-like" evidence="11">
    <location>
        <begin position="58"/>
        <end position="174"/>
    </location>
</feature>
<evidence type="ECO:0000256" key="3">
    <source>
        <dbReference type="ARBA" id="ARBA00023002"/>
    </source>
</evidence>
<keyword evidence="6" id="KW-0325">Glycoprotein</keyword>
<evidence type="ECO:0000259" key="10">
    <source>
        <dbReference type="Pfam" id="PF07731"/>
    </source>
</evidence>
<dbReference type="Proteomes" id="UP001194468">
    <property type="component" value="Unassembled WGS sequence"/>
</dbReference>
<evidence type="ECO:0000259" key="11">
    <source>
        <dbReference type="Pfam" id="PF07732"/>
    </source>
</evidence>
<dbReference type="PROSITE" id="PS00079">
    <property type="entry name" value="MULTICOPPER_OXIDASE1"/>
    <property type="match status" value="1"/>
</dbReference>
<feature type="domain" description="Plastocyanin-like" evidence="10">
    <location>
        <begin position="387"/>
        <end position="518"/>
    </location>
</feature>
<reference evidence="12" key="2">
    <citation type="journal article" date="2020" name="Nat. Commun.">
        <title>Large-scale genome sequencing of mycorrhizal fungi provides insights into the early evolution of symbiotic traits.</title>
        <authorList>
            <person name="Miyauchi S."/>
            <person name="Kiss E."/>
            <person name="Kuo A."/>
            <person name="Drula E."/>
            <person name="Kohler A."/>
            <person name="Sanchez-Garcia M."/>
            <person name="Morin E."/>
            <person name="Andreopoulos B."/>
            <person name="Barry K.W."/>
            <person name="Bonito G."/>
            <person name="Buee M."/>
            <person name="Carver A."/>
            <person name="Chen C."/>
            <person name="Cichocki N."/>
            <person name="Clum A."/>
            <person name="Culley D."/>
            <person name="Crous P.W."/>
            <person name="Fauchery L."/>
            <person name="Girlanda M."/>
            <person name="Hayes R.D."/>
            <person name="Keri Z."/>
            <person name="LaButti K."/>
            <person name="Lipzen A."/>
            <person name="Lombard V."/>
            <person name="Magnuson J."/>
            <person name="Maillard F."/>
            <person name="Murat C."/>
            <person name="Nolan M."/>
            <person name="Ohm R.A."/>
            <person name="Pangilinan J."/>
            <person name="Pereira M.F."/>
            <person name="Perotto S."/>
            <person name="Peter M."/>
            <person name="Pfister S."/>
            <person name="Riley R."/>
            <person name="Sitrit Y."/>
            <person name="Stielow J.B."/>
            <person name="Szollosi G."/>
            <person name="Zifcakova L."/>
            <person name="Stursova M."/>
            <person name="Spatafora J.W."/>
            <person name="Tedersoo L."/>
            <person name="Vaario L.M."/>
            <person name="Yamada A."/>
            <person name="Yan M."/>
            <person name="Wang P."/>
            <person name="Xu J."/>
            <person name="Bruns T."/>
            <person name="Baldrian P."/>
            <person name="Vilgalys R."/>
            <person name="Dunand C."/>
            <person name="Henrissat B."/>
            <person name="Grigoriev I.V."/>
            <person name="Hibbett D."/>
            <person name="Nagy L.G."/>
            <person name="Martin F.M."/>
        </authorList>
    </citation>
    <scope>NUCLEOTIDE SEQUENCE</scope>
    <source>
        <strain evidence="12">BED1</strain>
    </source>
</reference>
<evidence type="ECO:0000313" key="12">
    <source>
        <dbReference type="EMBL" id="KAF8448736.1"/>
    </source>
</evidence>
<evidence type="ECO:0000256" key="8">
    <source>
        <dbReference type="SAM" id="SignalP"/>
    </source>
</evidence>
<evidence type="ECO:0000259" key="9">
    <source>
        <dbReference type="Pfam" id="PF00394"/>
    </source>
</evidence>
<keyword evidence="13" id="KW-1185">Reference proteome</keyword>
<evidence type="ECO:0000256" key="5">
    <source>
        <dbReference type="ARBA" id="ARBA00023157"/>
    </source>
</evidence>
<protein>
    <submittedName>
        <fullName evidence="12">Type-2 Cu-depleted fungus laccase from Trametes Hirsuta</fullName>
    </submittedName>
</protein>
<feature type="region of interest" description="Disordered" evidence="7">
    <location>
        <begin position="573"/>
        <end position="606"/>
    </location>
</feature>
<dbReference type="InterPro" id="IPR011707">
    <property type="entry name" value="Cu-oxidase-like_N"/>
</dbReference>
<dbReference type="InterPro" id="IPR008972">
    <property type="entry name" value="Cupredoxin"/>
</dbReference>
<dbReference type="Pfam" id="PF07731">
    <property type="entry name" value="Cu-oxidase_2"/>
    <property type="match status" value="1"/>
</dbReference>
<organism evidence="12 13">
    <name type="scientific">Boletus edulis BED1</name>
    <dbReference type="NCBI Taxonomy" id="1328754"/>
    <lineage>
        <taxon>Eukaryota</taxon>
        <taxon>Fungi</taxon>
        <taxon>Dikarya</taxon>
        <taxon>Basidiomycota</taxon>
        <taxon>Agaricomycotina</taxon>
        <taxon>Agaricomycetes</taxon>
        <taxon>Agaricomycetidae</taxon>
        <taxon>Boletales</taxon>
        <taxon>Boletineae</taxon>
        <taxon>Boletaceae</taxon>
        <taxon>Boletoideae</taxon>
        <taxon>Boletus</taxon>
    </lineage>
</organism>
<accession>A0AAD4C494</accession>
<dbReference type="Pfam" id="PF00394">
    <property type="entry name" value="Cu-oxidase"/>
    <property type="match status" value="1"/>
</dbReference>
<dbReference type="EMBL" id="WHUW01000003">
    <property type="protein sequence ID" value="KAF8448736.1"/>
    <property type="molecule type" value="Genomic_DNA"/>
</dbReference>
<dbReference type="GO" id="GO:0016491">
    <property type="term" value="F:oxidoreductase activity"/>
    <property type="evidence" value="ECO:0007669"/>
    <property type="project" value="UniProtKB-KW"/>
</dbReference>
<dbReference type="InterPro" id="IPR033138">
    <property type="entry name" value="Cu_oxidase_CS"/>
</dbReference>
<gene>
    <name evidence="12" type="ORF">L210DRAFT_3522998</name>
</gene>
<evidence type="ECO:0000256" key="7">
    <source>
        <dbReference type="SAM" id="MobiDB-lite"/>
    </source>
</evidence>
<comment type="similarity">
    <text evidence="1">Belongs to the multicopper oxidase family.</text>
</comment>
<dbReference type="PANTHER" id="PTHR11709:SF511">
    <property type="entry name" value="LACCASE"/>
    <property type="match status" value="1"/>
</dbReference>
<dbReference type="FunFam" id="2.60.40.420:FF:000045">
    <property type="entry name" value="Laccase 2"/>
    <property type="match status" value="1"/>
</dbReference>
<keyword evidence="4" id="KW-0186">Copper</keyword>